<organism evidence="1 2">
    <name type="scientific">Thiomicrorhabdus immobilis</name>
    <dbReference type="NCBI Taxonomy" id="2791037"/>
    <lineage>
        <taxon>Bacteria</taxon>
        <taxon>Pseudomonadati</taxon>
        <taxon>Pseudomonadota</taxon>
        <taxon>Gammaproteobacteria</taxon>
        <taxon>Thiotrichales</taxon>
        <taxon>Piscirickettsiaceae</taxon>
        <taxon>Thiomicrorhabdus</taxon>
    </lineage>
</organism>
<evidence type="ECO:0008006" key="3">
    <source>
        <dbReference type="Google" id="ProtNLM"/>
    </source>
</evidence>
<proteinExistence type="predicted"/>
<reference evidence="1" key="1">
    <citation type="journal article" date="2022" name="Arch. Microbiol.">
        <title>Thiomicrorhabdus immobilis sp. nov., a mesophilic sulfur-oxidizing bacterium isolated from sediment of a brackish lake in northern Japan.</title>
        <authorList>
            <person name="Kojima H."/>
            <person name="Mochizuki J."/>
            <person name="Kanda M."/>
            <person name="Watanabe T."/>
            <person name="Fukui M."/>
        </authorList>
    </citation>
    <scope>NUCLEOTIDE SEQUENCE</scope>
    <source>
        <strain evidence="1">Am19</strain>
    </source>
</reference>
<evidence type="ECO:0000313" key="2">
    <source>
        <dbReference type="Proteomes" id="UP001054820"/>
    </source>
</evidence>
<dbReference type="Proteomes" id="UP001054820">
    <property type="component" value="Chromosome"/>
</dbReference>
<gene>
    <name evidence="1" type="ORF">THMIRHAM_06460</name>
</gene>
<name>A0ABM7MC03_9GAMM</name>
<dbReference type="EMBL" id="AP024202">
    <property type="protein sequence ID" value="BCN92861.1"/>
    <property type="molecule type" value="Genomic_DNA"/>
</dbReference>
<sequence>MPDNQADILKIVQLLMEIRAKRKTGRNGKTKIKAFNLTSIIIYTFSKIKSEINMTS</sequence>
<keyword evidence="2" id="KW-1185">Reference proteome</keyword>
<protein>
    <recommendedName>
        <fullName evidence="3">Transposase</fullName>
    </recommendedName>
</protein>
<accession>A0ABM7MC03</accession>
<evidence type="ECO:0000313" key="1">
    <source>
        <dbReference type="EMBL" id="BCN92861.1"/>
    </source>
</evidence>